<dbReference type="InterPro" id="IPR004477">
    <property type="entry name" value="ComEC_N"/>
</dbReference>
<keyword evidence="4 6" id="KW-1133">Transmembrane helix</keyword>
<dbReference type="AlphaFoldDB" id="A0A1K1RI65"/>
<dbReference type="Pfam" id="PF13567">
    <property type="entry name" value="DUF4131"/>
    <property type="match status" value="1"/>
</dbReference>
<keyword evidence="3 6" id="KW-0812">Transmembrane</keyword>
<dbReference type="Proteomes" id="UP001326715">
    <property type="component" value="Chromosome"/>
</dbReference>
<protein>
    <submittedName>
        <fullName evidence="10">ComEC/Rec2 family competence protein</fullName>
    </submittedName>
    <submittedName>
        <fullName evidence="9">Competence protein ComEC</fullName>
    </submittedName>
</protein>
<feature type="transmembrane region" description="Helical" evidence="6">
    <location>
        <begin position="372"/>
        <end position="390"/>
    </location>
</feature>
<dbReference type="GO" id="GO:0005886">
    <property type="term" value="C:plasma membrane"/>
    <property type="evidence" value="ECO:0007669"/>
    <property type="project" value="UniProtKB-SubCell"/>
</dbReference>
<evidence type="ECO:0000256" key="6">
    <source>
        <dbReference type="SAM" id="Phobius"/>
    </source>
</evidence>
<feature type="transmembrane region" description="Helical" evidence="6">
    <location>
        <begin position="457"/>
        <end position="474"/>
    </location>
</feature>
<organism evidence="9 11">
    <name type="scientific">Chitinophaga sancti</name>
    <dbReference type="NCBI Taxonomy" id="1004"/>
    <lineage>
        <taxon>Bacteria</taxon>
        <taxon>Pseudomonadati</taxon>
        <taxon>Bacteroidota</taxon>
        <taxon>Chitinophagia</taxon>
        <taxon>Chitinophagales</taxon>
        <taxon>Chitinophagaceae</taxon>
        <taxon>Chitinophaga</taxon>
    </lineage>
</organism>
<feature type="domain" description="ComEC/Rec2-related protein" evidence="7">
    <location>
        <begin position="217"/>
        <end position="474"/>
    </location>
</feature>
<dbReference type="EMBL" id="CP140154">
    <property type="protein sequence ID" value="WQG87248.1"/>
    <property type="molecule type" value="Genomic_DNA"/>
</dbReference>
<evidence type="ECO:0000313" key="11">
    <source>
        <dbReference type="Proteomes" id="UP000183788"/>
    </source>
</evidence>
<evidence type="ECO:0000256" key="5">
    <source>
        <dbReference type="ARBA" id="ARBA00023136"/>
    </source>
</evidence>
<dbReference type="PANTHER" id="PTHR30619:SF1">
    <property type="entry name" value="RECOMBINATION PROTEIN 2"/>
    <property type="match status" value="1"/>
</dbReference>
<name>A0A1K1RI65_9BACT</name>
<dbReference type="Pfam" id="PF03772">
    <property type="entry name" value="Competence"/>
    <property type="match status" value="1"/>
</dbReference>
<sequence length="650" mass="73371">MFVYILRTAPFLRIVIPFIAGIIWPLPLLYILSFTVFLLILYVGVAYMPLWWRFRLDGYRGTILQLLLFCMGSLVADAKEKYKHHLINPSPDQVLAGIITVPVQRSHYGYRTIIELQTREQLLIYFPPDSAVRAIQEGDMLLFTGQVQPISFSGNPGAFNYREYCATRYIYQQVHLQTGHWRHRKMPGSFLLRCRNSCLHIINTYIGGREAGLAEALLIGYRYDLDKDMVSDYMQTGIVHIIAISGMHLALIYACLLWCLQWLPIPRLKGLLIIVVIWGFTLLTGASASVLRAAVMLTVVTTGKFILDRESTTYNQLALSAFLLLCYDPGLIRDVGFQLSYLAVLGILLLYKPLYGLLSFKALWQRKLWEATALSIAAQAVTFPLGLYLFGRFPLYFLPANLVAVPLSTVILYGEMLLLCVQQHWLGACLQWLLVMMNHIVAWIGHLPGANISGLHVSVYGVVALYVCTGALLAGRKGILYMLGALCLWSLTILPERLRRQNQQVMIVYNQPRHTGIDFIRGHVVQFVGDDSTANEMLGTARAFYEVDTGRLPAFEQLGHFICCGNKRLVIVDSALPAGRPSKKFKTDYVLLSHNPHVAIKDLQGFYDAGCYIFDASSSRSRIQEWKSECYALTLHFLSLPDQGAYVVNF</sequence>
<evidence type="ECO:0000313" key="12">
    <source>
        <dbReference type="Proteomes" id="UP001326715"/>
    </source>
</evidence>
<feature type="transmembrane region" description="Helical" evidence="6">
    <location>
        <begin position="396"/>
        <end position="413"/>
    </location>
</feature>
<dbReference type="Proteomes" id="UP000183788">
    <property type="component" value="Unassembled WGS sequence"/>
</dbReference>
<evidence type="ECO:0000256" key="4">
    <source>
        <dbReference type="ARBA" id="ARBA00022989"/>
    </source>
</evidence>
<proteinExistence type="predicted"/>
<dbReference type="PANTHER" id="PTHR30619">
    <property type="entry name" value="DNA INTERNALIZATION/COMPETENCE PROTEIN COMEC/REC2"/>
    <property type="match status" value="1"/>
</dbReference>
<evidence type="ECO:0000256" key="2">
    <source>
        <dbReference type="ARBA" id="ARBA00022475"/>
    </source>
</evidence>
<evidence type="ECO:0000256" key="1">
    <source>
        <dbReference type="ARBA" id="ARBA00004651"/>
    </source>
</evidence>
<feature type="transmembrane region" description="Helical" evidence="6">
    <location>
        <begin position="6"/>
        <end position="24"/>
    </location>
</feature>
<dbReference type="STRING" id="1004.SAMN05661012_03784"/>
<gene>
    <name evidence="9" type="ORF">SAMN05661012_03784</name>
    <name evidence="10" type="ORF">SR876_20205</name>
</gene>
<feature type="transmembrane region" description="Helical" evidence="6">
    <location>
        <begin position="338"/>
        <end position="360"/>
    </location>
</feature>
<reference evidence="9 11" key="1">
    <citation type="submission" date="2016-11" db="EMBL/GenBank/DDBJ databases">
        <authorList>
            <person name="Jaros S."/>
            <person name="Januszkiewicz K."/>
            <person name="Wedrychowicz H."/>
        </authorList>
    </citation>
    <scope>NUCLEOTIDE SEQUENCE [LARGE SCALE GENOMIC DNA]</scope>
    <source>
        <strain evidence="9 11">DSM 784</strain>
    </source>
</reference>
<comment type="subcellular location">
    <subcellularLocation>
        <location evidence="1">Cell membrane</location>
        <topology evidence="1">Multi-pass membrane protein</topology>
    </subcellularLocation>
</comment>
<evidence type="ECO:0000256" key="3">
    <source>
        <dbReference type="ARBA" id="ARBA00022692"/>
    </source>
</evidence>
<dbReference type="OrthoDB" id="9761531at2"/>
<dbReference type="InterPro" id="IPR052159">
    <property type="entry name" value="Competence_DNA_uptake"/>
</dbReference>
<feature type="transmembrane region" description="Helical" evidence="6">
    <location>
        <begin position="237"/>
        <end position="265"/>
    </location>
</feature>
<keyword evidence="12" id="KW-1185">Reference proteome</keyword>
<feature type="transmembrane region" description="Helical" evidence="6">
    <location>
        <begin position="31"/>
        <end position="52"/>
    </location>
</feature>
<accession>A0A1K1RI65</accession>
<dbReference type="EMBL" id="FPIZ01000012">
    <property type="protein sequence ID" value="SFW71532.1"/>
    <property type="molecule type" value="Genomic_DNA"/>
</dbReference>
<keyword evidence="2" id="KW-1003">Cell membrane</keyword>
<reference evidence="10 12" key="2">
    <citation type="submission" date="2023-11" db="EMBL/GenBank/DDBJ databases">
        <title>MicrobeMod: A computational toolkit for identifying prokaryotic methylation and restriction-modification with nanopore sequencing.</title>
        <authorList>
            <person name="Crits-Christoph A."/>
            <person name="Kang S.C."/>
            <person name="Lee H."/>
            <person name="Ostrov N."/>
        </authorList>
    </citation>
    <scope>NUCLEOTIDE SEQUENCE [LARGE SCALE GENOMIC DNA]</scope>
    <source>
        <strain evidence="10 12">ATCC 23090</strain>
    </source>
</reference>
<feature type="transmembrane region" description="Helical" evidence="6">
    <location>
        <begin position="479"/>
        <end position="495"/>
    </location>
</feature>
<evidence type="ECO:0000313" key="9">
    <source>
        <dbReference type="EMBL" id="SFW71532.1"/>
    </source>
</evidence>
<evidence type="ECO:0000259" key="8">
    <source>
        <dbReference type="Pfam" id="PF13567"/>
    </source>
</evidence>
<dbReference type="RefSeq" id="WP_072362790.1">
    <property type="nucleotide sequence ID" value="NZ_CP139972.1"/>
</dbReference>
<feature type="transmembrane region" description="Helical" evidence="6">
    <location>
        <begin position="271"/>
        <end position="300"/>
    </location>
</feature>
<dbReference type="NCBIfam" id="TIGR00360">
    <property type="entry name" value="ComEC_N-term"/>
    <property type="match status" value="1"/>
</dbReference>
<evidence type="ECO:0000313" key="10">
    <source>
        <dbReference type="EMBL" id="WQG87248.1"/>
    </source>
</evidence>
<keyword evidence="5 6" id="KW-0472">Membrane</keyword>
<feature type="transmembrane region" description="Helical" evidence="6">
    <location>
        <begin position="425"/>
        <end position="445"/>
    </location>
</feature>
<feature type="domain" description="DUF4131" evidence="8">
    <location>
        <begin position="30"/>
        <end position="178"/>
    </location>
</feature>
<dbReference type="InterPro" id="IPR025405">
    <property type="entry name" value="DUF4131"/>
</dbReference>
<evidence type="ECO:0000259" key="7">
    <source>
        <dbReference type="Pfam" id="PF03772"/>
    </source>
</evidence>